<keyword evidence="2" id="KW-0560">Oxidoreductase</keyword>
<reference evidence="5 6" key="1">
    <citation type="submission" date="2019-07" db="EMBL/GenBank/DDBJ databases">
        <title>Whole genome shotgun sequence of Oceanobacillus sojae NBRC 105379.</title>
        <authorList>
            <person name="Hosoyama A."/>
            <person name="Uohara A."/>
            <person name="Ohji S."/>
            <person name="Ichikawa N."/>
        </authorList>
    </citation>
    <scope>NUCLEOTIDE SEQUENCE [LARGE SCALE GENOMIC DNA]</scope>
    <source>
        <strain evidence="5 6">NBRC 105379</strain>
    </source>
</reference>
<evidence type="ECO:0000313" key="6">
    <source>
        <dbReference type="Proteomes" id="UP000321558"/>
    </source>
</evidence>
<dbReference type="PANTHER" id="PTHR10742:SF342">
    <property type="entry name" value="AMINE OXIDASE"/>
    <property type="match status" value="1"/>
</dbReference>
<evidence type="ECO:0000259" key="4">
    <source>
        <dbReference type="Pfam" id="PF01593"/>
    </source>
</evidence>
<dbReference type="EMBL" id="BJYM01000001">
    <property type="protein sequence ID" value="GEN85637.1"/>
    <property type="molecule type" value="Genomic_DNA"/>
</dbReference>
<dbReference type="InterPro" id="IPR050281">
    <property type="entry name" value="Flavin_monoamine_oxidase"/>
</dbReference>
<evidence type="ECO:0000256" key="3">
    <source>
        <dbReference type="PIRSR" id="PIRSR601613-1"/>
    </source>
</evidence>
<organism evidence="5 6">
    <name type="scientific">Oceanobacillus sojae</name>
    <dbReference type="NCBI Taxonomy" id="582851"/>
    <lineage>
        <taxon>Bacteria</taxon>
        <taxon>Bacillati</taxon>
        <taxon>Bacillota</taxon>
        <taxon>Bacilli</taxon>
        <taxon>Bacillales</taxon>
        <taxon>Bacillaceae</taxon>
        <taxon>Oceanobacillus</taxon>
    </lineage>
</organism>
<dbReference type="GO" id="GO:0001716">
    <property type="term" value="F:L-amino-acid oxidase activity"/>
    <property type="evidence" value="ECO:0007669"/>
    <property type="project" value="TreeGrafter"/>
</dbReference>
<dbReference type="SUPFAM" id="SSF54373">
    <property type="entry name" value="FAD-linked reductases, C-terminal domain"/>
    <property type="match status" value="1"/>
</dbReference>
<feature type="binding site" evidence="3">
    <location>
        <begin position="83"/>
        <end position="86"/>
    </location>
    <ligand>
        <name>FAD</name>
        <dbReference type="ChEBI" id="CHEBI:57692"/>
    </ligand>
</feature>
<comment type="caution">
    <text evidence="5">The sequence shown here is derived from an EMBL/GenBank/DDBJ whole genome shotgun (WGS) entry which is preliminary data.</text>
</comment>
<gene>
    <name evidence="5" type="primary">yobN</name>
    <name evidence="5" type="ORF">OSO01_03760</name>
</gene>
<proteinExistence type="predicted"/>
<dbReference type="PRINTS" id="PR00757">
    <property type="entry name" value="AMINEOXDASEF"/>
</dbReference>
<dbReference type="InterPro" id="IPR001613">
    <property type="entry name" value="Flavin_amine_oxidase"/>
</dbReference>
<protein>
    <submittedName>
        <fullName evidence="5">Putative L-amino-acid oxidase YobN</fullName>
    </submittedName>
</protein>
<feature type="binding site" evidence="3">
    <location>
        <position position="265"/>
    </location>
    <ligand>
        <name>FAD</name>
        <dbReference type="ChEBI" id="CHEBI:57692"/>
    </ligand>
</feature>
<feature type="binding site" evidence="3">
    <location>
        <begin position="58"/>
        <end position="59"/>
    </location>
    <ligand>
        <name>FAD</name>
        <dbReference type="ChEBI" id="CHEBI:57692"/>
    </ligand>
</feature>
<evidence type="ECO:0000256" key="1">
    <source>
        <dbReference type="ARBA" id="ARBA00001974"/>
    </source>
</evidence>
<sequence length="480" mass="54315">MDRNKEMLKYPSNYLEIISDGLKVTGKSKRIIIIGAGLAGLIAGSLLKAAGHDIIILEANERIGGRILTIRKTFSDENYLNAGAMRIPDYHYLVHAYLHKFSLHTHPFINETPEDIIFINHVRTTRQIYEKNPDILQIPLPPSEKGKTASALFEEAIHPFLTQYQQADSAGKKELEEAYKNYSIEEFLLHNPIGPSLSKNAVFLISIMLGIEGFSQGSFVDILTDIFEPLTQKDVSFSAITNGNDLLPLSIYHQVKEDTYLHHKVVAIDQSPASYVEIHTNQKSSFRGDFVISAIPFPLLQFIDIYPKHSIPFQKWQLIRRLNHIPSLKIGIEFHFRFWEEYSFGNAITDLPISFAYIPSQKDINVMTVSYTWGERALLWTSAPPKSIYEYVMKDLAKIYGTIVYQAFKKLVYFNWSLNPYSAGCFSLLTPTLGAAKAEADMEKAEGKIYFAGDHVSGFNGWMEGAIEAGIRTAFEINNK</sequence>
<dbReference type="PANTHER" id="PTHR10742">
    <property type="entry name" value="FLAVIN MONOAMINE OXIDASE"/>
    <property type="match status" value="1"/>
</dbReference>
<dbReference type="OrthoDB" id="25353at2"/>
<dbReference type="InterPro" id="IPR002937">
    <property type="entry name" value="Amino_oxidase"/>
</dbReference>
<evidence type="ECO:0000313" key="5">
    <source>
        <dbReference type="EMBL" id="GEN85637.1"/>
    </source>
</evidence>
<accession>A0A511ZDV6</accession>
<dbReference type="InterPro" id="IPR036188">
    <property type="entry name" value="FAD/NAD-bd_sf"/>
</dbReference>
<dbReference type="Gene3D" id="3.90.660.10">
    <property type="match status" value="1"/>
</dbReference>
<dbReference type="Pfam" id="PF01593">
    <property type="entry name" value="Amino_oxidase"/>
    <property type="match status" value="1"/>
</dbReference>
<dbReference type="RefSeq" id="WP_147208037.1">
    <property type="nucleotide sequence ID" value="NZ_BJYM01000001.1"/>
</dbReference>
<dbReference type="STRING" id="582851.GCA_900162665_02604"/>
<feature type="domain" description="Amine oxidase" evidence="4">
    <location>
        <begin position="38"/>
        <end position="477"/>
    </location>
</feature>
<dbReference type="GO" id="GO:0009063">
    <property type="term" value="P:amino acid catabolic process"/>
    <property type="evidence" value="ECO:0007669"/>
    <property type="project" value="TreeGrafter"/>
</dbReference>
<dbReference type="Gene3D" id="3.50.50.60">
    <property type="entry name" value="FAD/NAD(P)-binding domain"/>
    <property type="match status" value="1"/>
</dbReference>
<dbReference type="Gene3D" id="1.10.405.10">
    <property type="entry name" value="Guanine Nucleotide Dissociation Inhibitor, domain 1"/>
    <property type="match status" value="1"/>
</dbReference>
<dbReference type="SUPFAM" id="SSF51905">
    <property type="entry name" value="FAD/NAD(P)-binding domain"/>
    <property type="match status" value="1"/>
</dbReference>
<evidence type="ECO:0000256" key="2">
    <source>
        <dbReference type="ARBA" id="ARBA00023002"/>
    </source>
</evidence>
<dbReference type="AlphaFoldDB" id="A0A511ZDV6"/>
<keyword evidence="6" id="KW-1185">Reference proteome</keyword>
<comment type="cofactor">
    <cofactor evidence="1">
        <name>FAD</name>
        <dbReference type="ChEBI" id="CHEBI:57692"/>
    </cofactor>
</comment>
<feature type="binding site" evidence="3">
    <location>
        <position position="86"/>
    </location>
    <ligand>
        <name>substrate</name>
    </ligand>
</feature>
<dbReference type="Proteomes" id="UP000321558">
    <property type="component" value="Unassembled WGS sequence"/>
</dbReference>
<name>A0A511ZDV6_9BACI</name>